<keyword evidence="3" id="KW-0804">Transcription</keyword>
<feature type="domain" description="HTH tetR-type" evidence="5">
    <location>
        <begin position="6"/>
        <end position="66"/>
    </location>
</feature>
<protein>
    <submittedName>
        <fullName evidence="6">DNA-binding transcriptional regulator, AcrR family</fullName>
    </submittedName>
</protein>
<gene>
    <name evidence="6" type="ORF">SAMN04488128_1011325</name>
</gene>
<dbReference type="InterPro" id="IPR009057">
    <property type="entry name" value="Homeodomain-like_sf"/>
</dbReference>
<evidence type="ECO:0000256" key="4">
    <source>
        <dbReference type="PROSITE-ProRule" id="PRU00335"/>
    </source>
</evidence>
<dbReference type="InterPro" id="IPR001647">
    <property type="entry name" value="HTH_TetR"/>
</dbReference>
<dbReference type="PANTHER" id="PTHR47506:SF1">
    <property type="entry name" value="HTH-TYPE TRANSCRIPTIONAL REGULATOR YJDC"/>
    <property type="match status" value="1"/>
</dbReference>
<dbReference type="GO" id="GO:0003677">
    <property type="term" value="F:DNA binding"/>
    <property type="evidence" value="ECO:0007669"/>
    <property type="project" value="UniProtKB-UniRule"/>
</dbReference>
<evidence type="ECO:0000256" key="2">
    <source>
        <dbReference type="ARBA" id="ARBA00023125"/>
    </source>
</evidence>
<keyword evidence="1" id="KW-0805">Transcription regulation</keyword>
<dbReference type="Proteomes" id="UP000190367">
    <property type="component" value="Unassembled WGS sequence"/>
</dbReference>
<dbReference type="STRING" id="634771.SAMN04488128_1011325"/>
<dbReference type="Gene3D" id="1.10.357.10">
    <property type="entry name" value="Tetracycline Repressor, domain 2"/>
    <property type="match status" value="1"/>
</dbReference>
<dbReference type="Pfam" id="PF00440">
    <property type="entry name" value="TetR_N"/>
    <property type="match status" value="1"/>
</dbReference>
<dbReference type="OrthoDB" id="9798857at2"/>
<organism evidence="6 7">
    <name type="scientific">Chitinophaga eiseniae</name>
    <dbReference type="NCBI Taxonomy" id="634771"/>
    <lineage>
        <taxon>Bacteria</taxon>
        <taxon>Pseudomonadati</taxon>
        <taxon>Bacteroidota</taxon>
        <taxon>Chitinophagia</taxon>
        <taxon>Chitinophagales</taxon>
        <taxon>Chitinophagaceae</taxon>
        <taxon>Chitinophaga</taxon>
    </lineage>
</organism>
<sequence length="182" mass="20592">MSRKRQFTREQYTTAARQIVQEEGAHHLSFQAVAVRLGASRGALTHNFPTKRHLVTAMIADTLALAETIIEKEIAKAPNGNNPVLTGFLRAIAHPSGELIRLWKGMFNAGAMEEPPITDLYADFYERYWQRIAAEVKDPVRALLIWAALEGLELYEVYYKTPFTKEQRTAALQKLLEDAVHV</sequence>
<evidence type="ECO:0000313" key="6">
    <source>
        <dbReference type="EMBL" id="SJZ71650.1"/>
    </source>
</evidence>
<name>A0A1T4MX33_9BACT</name>
<reference evidence="7" key="1">
    <citation type="submission" date="2017-02" db="EMBL/GenBank/DDBJ databases">
        <authorList>
            <person name="Varghese N."/>
            <person name="Submissions S."/>
        </authorList>
    </citation>
    <scope>NUCLEOTIDE SEQUENCE [LARGE SCALE GENOMIC DNA]</scope>
    <source>
        <strain evidence="7">DSM 22224</strain>
    </source>
</reference>
<evidence type="ECO:0000259" key="5">
    <source>
        <dbReference type="PROSITE" id="PS50977"/>
    </source>
</evidence>
<dbReference type="EMBL" id="FUWZ01000001">
    <property type="protein sequence ID" value="SJZ71650.1"/>
    <property type="molecule type" value="Genomic_DNA"/>
</dbReference>
<dbReference type="SUPFAM" id="SSF46689">
    <property type="entry name" value="Homeodomain-like"/>
    <property type="match status" value="1"/>
</dbReference>
<evidence type="ECO:0000313" key="7">
    <source>
        <dbReference type="Proteomes" id="UP000190367"/>
    </source>
</evidence>
<proteinExistence type="predicted"/>
<dbReference type="AlphaFoldDB" id="A0A1T4MX33"/>
<feature type="DNA-binding region" description="H-T-H motif" evidence="4">
    <location>
        <begin position="29"/>
        <end position="48"/>
    </location>
</feature>
<keyword evidence="7" id="KW-1185">Reference proteome</keyword>
<dbReference type="Pfam" id="PF17937">
    <property type="entry name" value="TetR_C_28"/>
    <property type="match status" value="1"/>
</dbReference>
<dbReference type="RefSeq" id="WP_078667934.1">
    <property type="nucleotide sequence ID" value="NZ_FUWZ01000001.1"/>
</dbReference>
<dbReference type="PANTHER" id="PTHR47506">
    <property type="entry name" value="TRANSCRIPTIONAL REGULATORY PROTEIN"/>
    <property type="match status" value="1"/>
</dbReference>
<accession>A0A1T4MX33</accession>
<dbReference type="PROSITE" id="PS50977">
    <property type="entry name" value="HTH_TETR_2"/>
    <property type="match status" value="1"/>
</dbReference>
<keyword evidence="2 4" id="KW-0238">DNA-binding</keyword>
<evidence type="ECO:0000256" key="1">
    <source>
        <dbReference type="ARBA" id="ARBA00023015"/>
    </source>
</evidence>
<evidence type="ECO:0000256" key="3">
    <source>
        <dbReference type="ARBA" id="ARBA00023163"/>
    </source>
</evidence>
<dbReference type="InterPro" id="IPR041479">
    <property type="entry name" value="TetR_CgmR_C"/>
</dbReference>